<reference evidence="1" key="1">
    <citation type="submission" date="2024-06" db="EMBL/GenBank/DDBJ databases">
        <title>Caulobacter inopinatus, sp. nov.</title>
        <authorList>
            <person name="Donachie S.P."/>
        </authorList>
    </citation>
    <scope>NUCLEOTIDE SEQUENCE</scope>
    <source>
        <strain evidence="1">73W</strain>
    </source>
</reference>
<evidence type="ECO:0000313" key="1">
    <source>
        <dbReference type="EMBL" id="XDO95283.1"/>
    </source>
</evidence>
<name>A0AB39KPI7_9CAUL</name>
<organism evidence="1">
    <name type="scientific">Caulobacter sp. 73W</name>
    <dbReference type="NCBI Taxonomy" id="3161137"/>
    <lineage>
        <taxon>Bacteria</taxon>
        <taxon>Pseudomonadati</taxon>
        <taxon>Pseudomonadota</taxon>
        <taxon>Alphaproteobacteria</taxon>
        <taxon>Caulobacterales</taxon>
        <taxon>Caulobacteraceae</taxon>
        <taxon>Caulobacter</taxon>
    </lineage>
</organism>
<sequence>MDLFLEPGALVRHPDQDDWGLGQVQSVAGRRVTVNFEQAGKQTIDTDAVRLIFVGDDPRG</sequence>
<dbReference type="AlphaFoldDB" id="A0AB39KPI7"/>
<gene>
    <name evidence="1" type="ORF">ABOZ73_10670</name>
</gene>
<dbReference type="EMBL" id="CP158375">
    <property type="protein sequence ID" value="XDO95283.1"/>
    <property type="molecule type" value="Genomic_DNA"/>
</dbReference>
<proteinExistence type="predicted"/>
<accession>A0AB39KPI7</accession>
<dbReference type="InterPro" id="IPR021938">
    <property type="entry name" value="DUF3553"/>
</dbReference>
<dbReference type="Pfam" id="PF12073">
    <property type="entry name" value="DUF3553"/>
    <property type="match status" value="1"/>
</dbReference>
<protein>
    <submittedName>
        <fullName evidence="1">DUF3553 domain-containing protein</fullName>
    </submittedName>
</protein>
<dbReference type="RefSeq" id="WP_369058133.1">
    <property type="nucleotide sequence ID" value="NZ_CP158375.1"/>
</dbReference>